<proteinExistence type="predicted"/>
<protein>
    <submittedName>
        <fullName evidence="1">Uncharacterized protein</fullName>
    </submittedName>
</protein>
<dbReference type="AlphaFoldDB" id="A0A0B2RR71"/>
<dbReference type="EMBL" id="KN648803">
    <property type="protein sequence ID" value="KHN34773.1"/>
    <property type="molecule type" value="Genomic_DNA"/>
</dbReference>
<name>A0A0B2RR71_GLYSO</name>
<reference evidence="1" key="1">
    <citation type="submission" date="2014-07" db="EMBL/GenBank/DDBJ databases">
        <title>Identification of a novel salt tolerance gene in wild soybean by whole-genome sequencing.</title>
        <authorList>
            <person name="Lam H.-M."/>
            <person name="Qi X."/>
            <person name="Li M.-W."/>
            <person name="Liu X."/>
            <person name="Xie M."/>
            <person name="Ni M."/>
            <person name="Xu X."/>
        </authorList>
    </citation>
    <scope>NUCLEOTIDE SEQUENCE [LARGE SCALE GENOMIC DNA]</scope>
    <source>
        <tissue evidence="1">Root</tissue>
    </source>
</reference>
<gene>
    <name evidence="1" type="ORF">glysoja_032949</name>
</gene>
<sequence length="35" mass="4054">MPELRFMTRLSVLTNFIPAELTALLSPPFYSLRMP</sequence>
<accession>A0A0B2RR71</accession>
<dbReference type="Proteomes" id="UP000053555">
    <property type="component" value="Unassembled WGS sequence"/>
</dbReference>
<organism evidence="1">
    <name type="scientific">Glycine soja</name>
    <name type="common">Wild soybean</name>
    <dbReference type="NCBI Taxonomy" id="3848"/>
    <lineage>
        <taxon>Eukaryota</taxon>
        <taxon>Viridiplantae</taxon>
        <taxon>Streptophyta</taxon>
        <taxon>Embryophyta</taxon>
        <taxon>Tracheophyta</taxon>
        <taxon>Spermatophyta</taxon>
        <taxon>Magnoliopsida</taxon>
        <taxon>eudicotyledons</taxon>
        <taxon>Gunneridae</taxon>
        <taxon>Pentapetalae</taxon>
        <taxon>rosids</taxon>
        <taxon>fabids</taxon>
        <taxon>Fabales</taxon>
        <taxon>Fabaceae</taxon>
        <taxon>Papilionoideae</taxon>
        <taxon>50 kb inversion clade</taxon>
        <taxon>NPAAA clade</taxon>
        <taxon>indigoferoid/millettioid clade</taxon>
        <taxon>Phaseoleae</taxon>
        <taxon>Glycine</taxon>
        <taxon>Glycine subgen. Soja</taxon>
    </lineage>
</organism>
<evidence type="ECO:0000313" key="1">
    <source>
        <dbReference type="EMBL" id="KHN34773.1"/>
    </source>
</evidence>